<keyword evidence="3" id="KW-1185">Reference proteome</keyword>
<sequence length="111" mass="11148">MSLPRARGLCGSPSAKGVRLPRAGGLCDFPCAGGCAFPGHGVCAAPLPQGGNPQGRGELRDHPPELRMGGAPTTGARVVTGPKGLFGPRRTTGKWVAERAVPRAPSGAAQA</sequence>
<evidence type="ECO:0000313" key="3">
    <source>
        <dbReference type="Proteomes" id="UP001152519"/>
    </source>
</evidence>
<accession>A0A9W4DLM9</accession>
<organism evidence="2 3">
    <name type="scientific">Actinacidiphila cocklensis</name>
    <dbReference type="NCBI Taxonomy" id="887465"/>
    <lineage>
        <taxon>Bacteria</taxon>
        <taxon>Bacillati</taxon>
        <taxon>Actinomycetota</taxon>
        <taxon>Actinomycetes</taxon>
        <taxon>Kitasatosporales</taxon>
        <taxon>Streptomycetaceae</taxon>
        <taxon>Actinacidiphila</taxon>
    </lineage>
</organism>
<reference evidence="2" key="1">
    <citation type="submission" date="2021-05" db="EMBL/GenBank/DDBJ databases">
        <authorList>
            <person name="Arsene-Ploetze F."/>
        </authorList>
    </citation>
    <scope>NUCLEOTIDE SEQUENCE</scope>
    <source>
        <strain evidence="2">DSM 42138</strain>
    </source>
</reference>
<evidence type="ECO:0000256" key="1">
    <source>
        <dbReference type="SAM" id="MobiDB-lite"/>
    </source>
</evidence>
<dbReference type="Proteomes" id="UP001152519">
    <property type="component" value="Unassembled WGS sequence"/>
</dbReference>
<proteinExistence type="predicted"/>
<name>A0A9W4DLM9_9ACTN</name>
<evidence type="ECO:0000313" key="2">
    <source>
        <dbReference type="EMBL" id="CAG6392422.1"/>
    </source>
</evidence>
<dbReference type="AlphaFoldDB" id="A0A9W4DLM9"/>
<gene>
    <name evidence="2" type="ORF">SCOCK_160204</name>
</gene>
<comment type="caution">
    <text evidence="2">The sequence shown here is derived from an EMBL/GenBank/DDBJ whole genome shotgun (WGS) entry which is preliminary data.</text>
</comment>
<protein>
    <submittedName>
        <fullName evidence="2">Uncharacterized protein</fullName>
    </submittedName>
</protein>
<dbReference type="EMBL" id="CAJSLV010000044">
    <property type="protein sequence ID" value="CAG6392422.1"/>
    <property type="molecule type" value="Genomic_DNA"/>
</dbReference>
<feature type="region of interest" description="Disordered" evidence="1">
    <location>
        <begin position="51"/>
        <end position="92"/>
    </location>
</feature>